<reference evidence="4" key="1">
    <citation type="submission" date="2016-10" db="EMBL/GenBank/DDBJ databases">
        <title>Comparative genomics uncovers the prolific and rare metabolic potential of the cyanobacterial genus Moorea.</title>
        <authorList>
            <person name="Leao T."/>
            <person name="Castelao G."/>
            <person name="Korobeynikov A."/>
            <person name="Monroe E.A."/>
            <person name="Podell S."/>
            <person name="Glukhov E."/>
            <person name="Allen E."/>
            <person name="Gerwick W.H."/>
            <person name="Gerwick L."/>
        </authorList>
    </citation>
    <scope>NUCLEOTIDE SEQUENCE [LARGE SCALE GENOMIC DNA]</scope>
    <source>
        <strain evidence="4">PAL-8-15-08-1</strain>
    </source>
</reference>
<dbReference type="InterPro" id="IPR050557">
    <property type="entry name" value="RTX_toxin/Mannuronan_C5-epim"/>
</dbReference>
<sequence length="367" mass="38275">MTTIFGFETGNFINWNTIGDARIETAAFGSIPSQGKFQALITNDVGSVSDSALENFLGFNPGSIDGFGNGDAKEGSALKLQPITANAGDVLSFDFNFLTDELTPDSTFKDFAFVSIIPNVLSNLADTNSSFLLSPTGFREETDYDTFTYKFPTAGTYLVGMAVVDVEDELLESALLVDNLRVVPKDEVIVGTSNGETLFGTADNDTIYGQGGNDRIFGSEGVNILYGGAGDDEIFGGSNPDTIYGGTGNDEIFSSGGNNTVYGGIGNDLIDTGTGNDLVVGGFGNDTIRLGGGQDIVVLEARKGTDTIINFKAGKTSLGLSGGLTFSNLRFNQSADGVEIAVNGEVLAVVNDAQVGTIASASNFLTI</sequence>
<gene>
    <name evidence="3" type="ORF">BJP34_25000</name>
</gene>
<evidence type="ECO:0008006" key="5">
    <source>
        <dbReference type="Google" id="ProtNLM"/>
    </source>
</evidence>
<dbReference type="AlphaFoldDB" id="A0A1D8TXI7"/>
<organism evidence="3 4">
    <name type="scientific">Moorena producens PAL-8-15-08-1</name>
    <dbReference type="NCBI Taxonomy" id="1458985"/>
    <lineage>
        <taxon>Bacteria</taxon>
        <taxon>Bacillati</taxon>
        <taxon>Cyanobacteriota</taxon>
        <taxon>Cyanophyceae</taxon>
        <taxon>Coleofasciculales</taxon>
        <taxon>Coleofasciculaceae</taxon>
        <taxon>Moorena</taxon>
    </lineage>
</organism>
<protein>
    <recommendedName>
        <fullName evidence="5">Calcium-binding protein</fullName>
    </recommendedName>
</protein>
<dbReference type="OrthoDB" id="466514at2"/>
<dbReference type="GO" id="GO:0005509">
    <property type="term" value="F:calcium ion binding"/>
    <property type="evidence" value="ECO:0007669"/>
    <property type="project" value="InterPro"/>
</dbReference>
<dbReference type="KEGG" id="mpro:BJP34_25000"/>
<dbReference type="EMBL" id="CP017599">
    <property type="protein sequence ID" value="AOX02265.1"/>
    <property type="molecule type" value="Genomic_DNA"/>
</dbReference>
<dbReference type="PRINTS" id="PR00313">
    <property type="entry name" value="CABNDNGRPT"/>
</dbReference>
<dbReference type="STRING" id="1458985.BJP34_25000"/>
<dbReference type="Proteomes" id="UP000177870">
    <property type="component" value="Chromosome"/>
</dbReference>
<dbReference type="GO" id="GO:0005576">
    <property type="term" value="C:extracellular region"/>
    <property type="evidence" value="ECO:0007669"/>
    <property type="project" value="UniProtKB-SubCell"/>
</dbReference>
<dbReference type="PANTHER" id="PTHR38340:SF1">
    <property type="entry name" value="S-LAYER PROTEIN"/>
    <property type="match status" value="1"/>
</dbReference>
<dbReference type="InterPro" id="IPR001343">
    <property type="entry name" value="Hemolysn_Ca-bd"/>
</dbReference>
<comment type="subcellular location">
    <subcellularLocation>
        <location evidence="1">Secreted</location>
    </subcellularLocation>
</comment>
<dbReference type="PANTHER" id="PTHR38340">
    <property type="entry name" value="S-LAYER PROTEIN"/>
    <property type="match status" value="1"/>
</dbReference>
<evidence type="ECO:0000256" key="1">
    <source>
        <dbReference type="ARBA" id="ARBA00004613"/>
    </source>
</evidence>
<dbReference type="InterPro" id="IPR011049">
    <property type="entry name" value="Serralysin-like_metalloprot_C"/>
</dbReference>
<evidence type="ECO:0000313" key="4">
    <source>
        <dbReference type="Proteomes" id="UP000177870"/>
    </source>
</evidence>
<evidence type="ECO:0000313" key="3">
    <source>
        <dbReference type="EMBL" id="AOX02265.1"/>
    </source>
</evidence>
<dbReference type="Gene3D" id="2.150.10.10">
    <property type="entry name" value="Serralysin-like metalloprotease, C-terminal"/>
    <property type="match status" value="1"/>
</dbReference>
<keyword evidence="2" id="KW-0964">Secreted</keyword>
<dbReference type="Pfam" id="PF00353">
    <property type="entry name" value="HemolysinCabind"/>
    <property type="match status" value="3"/>
</dbReference>
<evidence type="ECO:0000256" key="2">
    <source>
        <dbReference type="ARBA" id="ARBA00022525"/>
    </source>
</evidence>
<dbReference type="RefSeq" id="WP_070394684.1">
    <property type="nucleotide sequence ID" value="NZ_CP017599.1"/>
</dbReference>
<accession>A0A1D8TXI7</accession>
<proteinExistence type="predicted"/>
<name>A0A1D8TXI7_9CYAN</name>
<dbReference type="SUPFAM" id="SSF51120">
    <property type="entry name" value="beta-Roll"/>
    <property type="match status" value="1"/>
</dbReference>